<evidence type="ECO:0000259" key="15">
    <source>
        <dbReference type="Pfam" id="PF21381"/>
    </source>
</evidence>
<dbReference type="InterPro" id="IPR013122">
    <property type="entry name" value="PKD1_2_channel"/>
</dbReference>
<protein>
    <submittedName>
        <fullName evidence="16">Mucolipin TRP cation channel 3</fullName>
    </submittedName>
</protein>
<comment type="catalytic activity">
    <reaction evidence="12">
        <text>Ca(2+)(in) = Ca(2+)(out)</text>
        <dbReference type="Rhea" id="RHEA:29671"/>
        <dbReference type="ChEBI" id="CHEBI:29108"/>
    </reaction>
</comment>
<dbReference type="KEGG" id="csem:103396193"/>
<keyword evidence="10" id="KW-1015">Disulfide bond</keyword>
<dbReference type="AlphaFoldDB" id="A0A3P8WRZ2"/>
<reference evidence="16 17" key="1">
    <citation type="journal article" date="2014" name="Nat. Genet.">
        <title>Whole-genome sequence of a flatfish provides insights into ZW sex chromosome evolution and adaptation to a benthic lifestyle.</title>
        <authorList>
            <person name="Chen S."/>
            <person name="Zhang G."/>
            <person name="Shao C."/>
            <person name="Huang Q."/>
            <person name="Liu G."/>
            <person name="Zhang P."/>
            <person name="Song W."/>
            <person name="An N."/>
            <person name="Chalopin D."/>
            <person name="Volff J.N."/>
            <person name="Hong Y."/>
            <person name="Li Q."/>
            <person name="Sha Z."/>
            <person name="Zhou H."/>
            <person name="Xie M."/>
            <person name="Yu Q."/>
            <person name="Liu Y."/>
            <person name="Xiang H."/>
            <person name="Wang N."/>
            <person name="Wu K."/>
            <person name="Yang C."/>
            <person name="Zhou Q."/>
            <person name="Liao X."/>
            <person name="Yang L."/>
            <person name="Hu Q."/>
            <person name="Zhang J."/>
            <person name="Meng L."/>
            <person name="Jin L."/>
            <person name="Tian Y."/>
            <person name="Lian J."/>
            <person name="Yang J."/>
            <person name="Miao G."/>
            <person name="Liu S."/>
            <person name="Liang Z."/>
            <person name="Yan F."/>
            <person name="Li Y."/>
            <person name="Sun B."/>
            <person name="Zhang H."/>
            <person name="Zhang J."/>
            <person name="Zhu Y."/>
            <person name="Du M."/>
            <person name="Zhao Y."/>
            <person name="Schartl M."/>
            <person name="Tang Q."/>
            <person name="Wang J."/>
        </authorList>
    </citation>
    <scope>NUCLEOTIDE SEQUENCE</scope>
</reference>
<evidence type="ECO:0000259" key="14">
    <source>
        <dbReference type="Pfam" id="PF08016"/>
    </source>
</evidence>
<dbReference type="GeneTree" id="ENSGT00950000183036"/>
<comment type="subcellular location">
    <subcellularLocation>
        <location evidence="2">Cell membrane</location>
        <topology evidence="2">Multi-pass membrane protein</topology>
    </subcellularLocation>
    <subcellularLocation>
        <location evidence="1">Endosome membrane</location>
        <topology evidence="1">Multi-pass membrane protein</topology>
    </subcellularLocation>
</comment>
<feature type="transmembrane region" description="Helical" evidence="13">
    <location>
        <begin position="480"/>
        <end position="501"/>
    </location>
</feature>
<dbReference type="GO" id="GO:0010008">
    <property type="term" value="C:endosome membrane"/>
    <property type="evidence" value="ECO:0007669"/>
    <property type="project" value="UniProtKB-SubCell"/>
</dbReference>
<evidence type="ECO:0000256" key="4">
    <source>
        <dbReference type="ARBA" id="ARBA00022475"/>
    </source>
</evidence>
<evidence type="ECO:0000313" key="17">
    <source>
        <dbReference type="Proteomes" id="UP000265120"/>
    </source>
</evidence>
<keyword evidence="7 13" id="KW-1133">Transmembrane helix</keyword>
<evidence type="ECO:0000256" key="6">
    <source>
        <dbReference type="ARBA" id="ARBA00022753"/>
    </source>
</evidence>
<dbReference type="GO" id="GO:0005765">
    <property type="term" value="C:lysosomal membrane"/>
    <property type="evidence" value="ECO:0007669"/>
    <property type="project" value="TreeGrafter"/>
</dbReference>
<dbReference type="FunFam" id="1.10.287.70:FF:000033">
    <property type="entry name" value="Mucolipin 1"/>
    <property type="match status" value="1"/>
</dbReference>
<keyword evidence="4" id="KW-1003">Cell membrane</keyword>
<dbReference type="Proteomes" id="UP000265120">
    <property type="component" value="Chromosome 2"/>
</dbReference>
<evidence type="ECO:0000256" key="3">
    <source>
        <dbReference type="ARBA" id="ARBA00022448"/>
    </source>
</evidence>
<dbReference type="InParanoid" id="A0A3P8WRZ2"/>
<keyword evidence="11" id="KW-0407">Ion channel</keyword>
<evidence type="ECO:0000256" key="10">
    <source>
        <dbReference type="ARBA" id="ARBA00023157"/>
    </source>
</evidence>
<feature type="transmembrane region" description="Helical" evidence="13">
    <location>
        <begin position="374"/>
        <end position="392"/>
    </location>
</feature>
<evidence type="ECO:0000256" key="7">
    <source>
        <dbReference type="ARBA" id="ARBA00022989"/>
    </source>
</evidence>
<evidence type="ECO:0000256" key="9">
    <source>
        <dbReference type="ARBA" id="ARBA00023136"/>
    </source>
</evidence>
<reference evidence="16" key="3">
    <citation type="submission" date="2025-09" db="UniProtKB">
        <authorList>
            <consortium name="Ensembl"/>
        </authorList>
    </citation>
    <scope>IDENTIFICATION</scope>
</reference>
<evidence type="ECO:0000313" key="16">
    <source>
        <dbReference type="Ensembl" id="ENSCSEP00000029534.1"/>
    </source>
</evidence>
<dbReference type="PANTHER" id="PTHR12127:SF5">
    <property type="entry name" value="MUCOLIPIN-3"/>
    <property type="match status" value="1"/>
</dbReference>
<feature type="transmembrane region" description="Helical" evidence="13">
    <location>
        <begin position="341"/>
        <end position="362"/>
    </location>
</feature>
<dbReference type="CTD" id="100001113"/>
<evidence type="ECO:0000256" key="12">
    <source>
        <dbReference type="ARBA" id="ARBA00036634"/>
    </source>
</evidence>
<evidence type="ECO:0000256" key="1">
    <source>
        <dbReference type="ARBA" id="ARBA00004337"/>
    </source>
</evidence>
<evidence type="ECO:0000256" key="11">
    <source>
        <dbReference type="ARBA" id="ARBA00023303"/>
    </source>
</evidence>
<organism evidence="16 17">
    <name type="scientific">Cynoglossus semilaevis</name>
    <name type="common">Tongue sole</name>
    <dbReference type="NCBI Taxonomy" id="244447"/>
    <lineage>
        <taxon>Eukaryota</taxon>
        <taxon>Metazoa</taxon>
        <taxon>Chordata</taxon>
        <taxon>Craniata</taxon>
        <taxon>Vertebrata</taxon>
        <taxon>Euteleostomi</taxon>
        <taxon>Actinopterygii</taxon>
        <taxon>Neopterygii</taxon>
        <taxon>Teleostei</taxon>
        <taxon>Neoteleostei</taxon>
        <taxon>Acanthomorphata</taxon>
        <taxon>Carangaria</taxon>
        <taxon>Pleuronectiformes</taxon>
        <taxon>Pleuronectoidei</taxon>
        <taxon>Cynoglossidae</taxon>
        <taxon>Cynoglossinae</taxon>
        <taxon>Cynoglossus</taxon>
    </lineage>
</organism>
<evidence type="ECO:0000256" key="5">
    <source>
        <dbReference type="ARBA" id="ARBA00022692"/>
    </source>
</evidence>
<dbReference type="InterPro" id="IPR039031">
    <property type="entry name" value="Mucolipin"/>
</dbReference>
<evidence type="ECO:0000256" key="13">
    <source>
        <dbReference type="SAM" id="Phobius"/>
    </source>
</evidence>
<evidence type="ECO:0000256" key="2">
    <source>
        <dbReference type="ARBA" id="ARBA00004651"/>
    </source>
</evidence>
<dbReference type="PANTHER" id="PTHR12127">
    <property type="entry name" value="MUCOLIPIN"/>
    <property type="match status" value="1"/>
</dbReference>
<dbReference type="GO" id="GO:0005886">
    <property type="term" value="C:plasma membrane"/>
    <property type="evidence" value="ECO:0007669"/>
    <property type="project" value="UniProtKB-SubCell"/>
</dbReference>
<feature type="transmembrane region" description="Helical" evidence="13">
    <location>
        <begin position="67"/>
        <end position="86"/>
    </location>
</feature>
<dbReference type="GeneID" id="103396193"/>
<feature type="domain" description="Polycystin cation channel PKD1/PKD2" evidence="14">
    <location>
        <begin position="375"/>
        <end position="507"/>
    </location>
</feature>
<dbReference type="STRING" id="244447.ENSCSEP00000029534"/>
<dbReference type="GO" id="GO:0072345">
    <property type="term" value="F:NAADP-sensitive calcium-release channel activity"/>
    <property type="evidence" value="ECO:0007669"/>
    <property type="project" value="TreeGrafter"/>
</dbReference>
<keyword evidence="17" id="KW-1185">Reference proteome</keyword>
<dbReference type="OMA" id="ELHFKRM"/>
<dbReference type="Gene3D" id="1.10.287.70">
    <property type="match status" value="1"/>
</dbReference>
<accession>A0A3P8WRZ2</accession>
<dbReference type="Pfam" id="PF21381">
    <property type="entry name" value="MCLN_ECD"/>
    <property type="match status" value="1"/>
</dbReference>
<dbReference type="Ensembl" id="ENSCSET00000029935.1">
    <property type="protein sequence ID" value="ENSCSEP00000029534.1"/>
    <property type="gene ID" value="ENSCSEG00000018920.1"/>
</dbReference>
<dbReference type="Pfam" id="PF08016">
    <property type="entry name" value="PKD_channel"/>
    <property type="match status" value="1"/>
</dbReference>
<feature type="transmembrane region" description="Helical" evidence="13">
    <location>
        <begin position="282"/>
        <end position="303"/>
    </location>
</feature>
<dbReference type="RefSeq" id="XP_008332427.1">
    <property type="nucleotide sequence ID" value="XM_008334205.2"/>
</dbReference>
<reference evidence="16" key="2">
    <citation type="submission" date="2025-08" db="UniProtKB">
        <authorList>
            <consortium name="Ensembl"/>
        </authorList>
    </citation>
    <scope>IDENTIFICATION</scope>
</reference>
<feature type="domain" description="Mucolipin extracytosolic" evidence="15">
    <location>
        <begin position="91"/>
        <end position="270"/>
    </location>
</feature>
<keyword evidence="8" id="KW-0406">Ion transport</keyword>
<evidence type="ECO:0000256" key="8">
    <source>
        <dbReference type="ARBA" id="ARBA00023065"/>
    </source>
</evidence>
<name>A0A3P8WRZ2_CYNSE</name>
<proteinExistence type="predicted"/>
<keyword evidence="9 13" id="KW-0472">Membrane</keyword>
<feature type="transmembrane region" description="Helical" evidence="13">
    <location>
        <begin position="412"/>
        <end position="434"/>
    </location>
</feature>
<sequence>MFSISDMEEFSDSYDGCEADAPASWAEQQHECVQELDEVETLRRKVKFYFMNPCEKYHARGRKPWKLMLQIVKIAIITIQLVYFGLSNQMVVQFREENLITFKQIFLKDFDEDTDTYAIYRQDDVYKHIEFIIYQFGRLYNITVGNHEYEINGNAYTPLSLCQEYYRNATIFPGNETFEIDSQVQIDCLKFYPTQPLSLQDVEPPFEVYFKRLISITVTFVLKAINLQTVKYRELPDCYDFTVVITFDNQVHSGRIKINLENDVDINECRDWKVTGVTATNIYLTMAFDCIIILTCITSFTLCTRSVISGIRLQLKYSQYCSKHCNEKVPLSDKLEFVNGWYILIIVSDLMTIIGSILKIEIQTKVLTNYEGCSIFLGTGTMFVWMGVIRYMGYFRKYNILILTLRAAFPNVIRFICCAGIIYLSYCFCGWVVLGPYNEKFRTLNTVSECLFSLINGDDMFSAFMNMKHKSTLVWVYSRIYLYTFVSLFVYMILSLFITIITDTYYTIKEQQQSGTPTSDLEKFLSECRDLPNSGVYRLNQSNDCILDFCFNRCRQYQERMT</sequence>
<keyword evidence="3" id="KW-0813">Transport</keyword>
<keyword evidence="6" id="KW-0967">Endosome</keyword>
<dbReference type="OrthoDB" id="263481at2759"/>
<dbReference type="InterPro" id="IPR049134">
    <property type="entry name" value="MCLN_ECD"/>
</dbReference>
<keyword evidence="5 13" id="KW-0812">Transmembrane</keyword>